<proteinExistence type="predicted"/>
<dbReference type="AlphaFoldDB" id="A0AAD7Y4S9"/>
<feature type="region of interest" description="Disordered" evidence="1">
    <location>
        <begin position="393"/>
        <end position="486"/>
    </location>
</feature>
<keyword evidence="3" id="KW-1185">Reference proteome</keyword>
<feature type="region of interest" description="Disordered" evidence="1">
    <location>
        <begin position="257"/>
        <end position="319"/>
    </location>
</feature>
<comment type="caution">
    <text evidence="2">The sequence shown here is derived from an EMBL/GenBank/DDBJ whole genome shotgun (WGS) entry which is preliminary data.</text>
</comment>
<feature type="compositionally biased region" description="Basic residues" evidence="1">
    <location>
        <begin position="618"/>
        <end position="628"/>
    </location>
</feature>
<feature type="compositionally biased region" description="Low complexity" evidence="1">
    <location>
        <begin position="633"/>
        <end position="647"/>
    </location>
</feature>
<evidence type="ECO:0000256" key="1">
    <source>
        <dbReference type="SAM" id="MobiDB-lite"/>
    </source>
</evidence>
<feature type="region of interest" description="Disordered" evidence="1">
    <location>
        <begin position="1"/>
        <end position="20"/>
    </location>
</feature>
<feature type="region of interest" description="Disordered" evidence="1">
    <location>
        <begin position="537"/>
        <end position="578"/>
    </location>
</feature>
<organism evidence="2 3">
    <name type="scientific">Lichtheimia ornata</name>
    <dbReference type="NCBI Taxonomy" id="688661"/>
    <lineage>
        <taxon>Eukaryota</taxon>
        <taxon>Fungi</taxon>
        <taxon>Fungi incertae sedis</taxon>
        <taxon>Mucoromycota</taxon>
        <taxon>Mucoromycotina</taxon>
        <taxon>Mucoromycetes</taxon>
        <taxon>Mucorales</taxon>
        <taxon>Lichtheimiaceae</taxon>
        <taxon>Lichtheimia</taxon>
    </lineage>
</organism>
<feature type="compositionally biased region" description="Low complexity" evidence="1">
    <location>
        <begin position="456"/>
        <end position="486"/>
    </location>
</feature>
<dbReference type="PANTHER" id="PTHR47718">
    <property type="entry name" value="OS01G0519700 PROTEIN"/>
    <property type="match status" value="1"/>
</dbReference>
<reference evidence="2 3" key="1">
    <citation type="submission" date="2023-03" db="EMBL/GenBank/DDBJ databases">
        <title>Genome sequence of Lichtheimia ornata CBS 291.66.</title>
        <authorList>
            <person name="Mohabir J.T."/>
            <person name="Shea T.P."/>
            <person name="Kurbessoian T."/>
            <person name="Berby B."/>
            <person name="Fontaine J."/>
            <person name="Livny J."/>
            <person name="Gnirke A."/>
            <person name="Stajich J.E."/>
            <person name="Cuomo C.A."/>
        </authorList>
    </citation>
    <scope>NUCLEOTIDE SEQUENCE [LARGE SCALE GENOMIC DNA]</scope>
    <source>
        <strain evidence="2">CBS 291.66</strain>
    </source>
</reference>
<evidence type="ECO:0000313" key="2">
    <source>
        <dbReference type="EMBL" id="KAJ8663754.1"/>
    </source>
</evidence>
<feature type="compositionally biased region" description="Basic and acidic residues" evidence="1">
    <location>
        <begin position="276"/>
        <end position="286"/>
    </location>
</feature>
<feature type="compositionally biased region" description="Basic and acidic residues" evidence="1">
    <location>
        <begin position="546"/>
        <end position="557"/>
    </location>
</feature>
<dbReference type="Proteomes" id="UP001234581">
    <property type="component" value="Unassembled WGS sequence"/>
</dbReference>
<dbReference type="EMBL" id="JARTCD010000001">
    <property type="protein sequence ID" value="KAJ8663754.1"/>
    <property type="molecule type" value="Genomic_DNA"/>
</dbReference>
<feature type="compositionally biased region" description="Basic residues" evidence="1">
    <location>
        <begin position="266"/>
        <end position="275"/>
    </location>
</feature>
<accession>A0AAD7Y4S9</accession>
<dbReference type="GeneID" id="83207449"/>
<dbReference type="RefSeq" id="XP_058348666.1">
    <property type="nucleotide sequence ID" value="XM_058480143.1"/>
</dbReference>
<gene>
    <name evidence="2" type="ORF">O0I10_000027</name>
</gene>
<feature type="region of interest" description="Disordered" evidence="1">
    <location>
        <begin position="601"/>
        <end position="647"/>
    </location>
</feature>
<evidence type="ECO:0008006" key="4">
    <source>
        <dbReference type="Google" id="ProtNLM"/>
    </source>
</evidence>
<protein>
    <recommendedName>
        <fullName evidence="4">FAR1 domain-containing protein</fullName>
    </recommendedName>
</protein>
<name>A0AAD7Y4S9_9FUNG</name>
<evidence type="ECO:0000313" key="3">
    <source>
        <dbReference type="Proteomes" id="UP001234581"/>
    </source>
</evidence>
<sequence>MTNPDQSNNLATTHDPTAQQKPFARVSMEPLFERLLKRTFPDSKTAIEHCRKLCAEFGFTVKQEASANRNIYVYCSREGLPDSQRNPKPSPQRKRPSKRCDCRWRVVLSENEHEQWEFRKSMNPNASEHNHEMMSPDEMVKAWPTEVNDLIIHLARQRLQTHEIREAVKSQFPDITWNERRFYNRLTEERKRIKQRGVLDRSQRLLVMSARLCAVVASNEDWTAAVEIEMAKMLENYSQLSRLSSDAIASLSDLHPDMIHMDGSRHHQQQQQHHHSASDNDSDRPSPDSTSDMALDEPSPTKKRKSTSSTTSIREVPKGAQVVHIPNYTLYVRHQPMRSSSEPSTHASVSNTAVAAAAAAAARRTFIASPPDLLSPQHQIGNAAAAAAFGQSSLPLASPTSSSSSSTSSLSFQRGHSQQQQQQQYPRRFDQQQQRVSSPMQHPSISPHDPPPSFVAYHQSHQHQQQQQHEQQHQTQQHHAAAAAAAAAVTPAQNNYNVAQTVAYPMASFAPFSAPSTEMPFGFDGGMAGSFTPAAARATPMPGSLERPEPTHPHDVTTYRQQQQQQQTSSFGYYPVKEEPMDQRMLLRDQRMQRNMSQQGYMPMMRGGEDQQQQHHPSSTHHHHHHHQPPQPQQQQHHQQHQQSEWA</sequence>
<feature type="compositionally biased region" description="Low complexity" evidence="1">
    <location>
        <begin position="393"/>
        <end position="435"/>
    </location>
</feature>